<evidence type="ECO:0000313" key="4">
    <source>
        <dbReference type="Proteomes" id="UP000677054"/>
    </source>
</evidence>
<dbReference type="GO" id="GO:0031267">
    <property type="term" value="F:small GTPase binding"/>
    <property type="evidence" value="ECO:0007669"/>
    <property type="project" value="TreeGrafter"/>
</dbReference>
<protein>
    <recommendedName>
        <fullName evidence="5">Golgin subfamily A member 4</fullName>
    </recommendedName>
</protein>
<reference evidence="3" key="1">
    <citation type="submission" date="2020-11" db="EMBL/GenBank/DDBJ databases">
        <authorList>
            <person name="Tran Van P."/>
        </authorList>
    </citation>
    <scope>NUCLEOTIDE SEQUENCE</scope>
</reference>
<feature type="region of interest" description="Disordered" evidence="2">
    <location>
        <begin position="1"/>
        <end position="56"/>
    </location>
</feature>
<dbReference type="Gene3D" id="3.30.420.10">
    <property type="entry name" value="Ribonuclease H-like superfamily/Ribonuclease H"/>
    <property type="match status" value="1"/>
</dbReference>
<evidence type="ECO:0008006" key="5">
    <source>
        <dbReference type="Google" id="ProtNLM"/>
    </source>
</evidence>
<accession>A0A7R9A2L4</accession>
<keyword evidence="1" id="KW-0175">Coiled coil</keyword>
<dbReference type="GO" id="GO:0005794">
    <property type="term" value="C:Golgi apparatus"/>
    <property type="evidence" value="ECO:0007669"/>
    <property type="project" value="TreeGrafter"/>
</dbReference>
<dbReference type="PANTHER" id="PTHR19327">
    <property type="entry name" value="GOLGIN"/>
    <property type="match status" value="1"/>
</dbReference>
<feature type="coiled-coil region" evidence="1">
    <location>
        <begin position="1649"/>
        <end position="1725"/>
    </location>
</feature>
<sequence length="2418" mass="282209">MFKKLRQKIGDDTHHPQDNQGDAFLNKKLDTSDAHIPPHSTPASKESSSLSSDLYYTPPTGRISRASSVSSMTSDASHIFASHHFPSDWETEGDENEASFRLEKVSKDQIYQAYQSLRLRYHKYKGRYMDLRKSMGLAEKEMERLKYGEEPLRRKMKELEEQCCLEQAAKAHMEESLRADLEEKDHVISVLNTKIELLKKGGKEANDELEVGKDMADSGSMTSELTALKEKNSKLEELLQKSKAVLKSNREKQLQLSHENKSLLQTLQEKETIITHMQLIKLRIVPSRVLLYHQTMESDLARVAFAEFSDELRAIIRPDNAFIFMLDNAQVHKRIIPQYPTHSIHFVPPSLLPYSPWLNPIDVTFSPFEAEVKKWIGALQAPVAIPEEHDVIKKNLEGEVKALNDELNAIKDQEDSANLEMAQTKQQLHLELQEREVQVLSLKEKLKEALSSLEEEKKSKEIAEKALEEERENLMHELSRGKAAAVQLIKEQGVQELKRLEETHTQEREKWKKELDAKIAEALKNKEAEKSRALKELREQHSLQMEEQELQQSSALVEMQGKLTSMETLVESLRQREMGLQRTIGNLEEELRSKVSRFQEQLKDVEAEHSVTLERIKADHEIQLAQEIQRIHDCMTAKLQELQAQREAFQSKMGSLGMEKSSLEDRMKKIEMERDELARVNDVLKQSIEDGIGFREELQQKTLELEKLQTRLIEVNKEREELLTAKEQAVLQLKDEMNKLESLTEEMKRKQDEMHELQGSLSHLEKLLSTKMEEIQRQQEEGAQLQDTIRSLEREKEELKGNAASTEELEACLHEKMKQSLEMEALQRVCEDLQQQLEDKDAQIQKLQSEMSLKEEEMKRMQVRIEEFSQTVQEKDECIRNLQVTSVSLNAQVSQLQVQVEEKSRKIILFAREFETVQSTLGDLQTELREKSLDIHQSADDLNQLAAKNEVLRMEVEELEAERKAWVDEKEILSRSCSELQDELQSQMVEYKCLRSERDNLSSHLKARDEELTNLQDLYGQIMQEKINLEERLGCMDSELLAAIQSSQNHNSQTESLRSELVALEESKKKLEKELDEKGVLLLKTLSEHEELKGYFQDVETDIATWKSCVDQIRQEKEELQAQLRESQLRLETAEEKVRAFIELQGKLATVENIEKQLQAEVHRLEELSESQNAKNLELEAVVNALKVEMETKDGNMKSFEEKKKELLSLREECKQLRETLEAQDTREVEGRIYTLEEEKKSYLLELDSLNSSLIEVSCRLRDLEREKQDLKTQIQGLEKEKEKLMERHEKELLDKMEEISQFKREVGEWKKKSQDMEEQVRKMREEGKREMIEHDQRWCTVVEEKDAELKAILSMLKKQTDELDNLRSQGGDSSEKLQCQLGSLEEKLKVATKERESLREELALAAVEKESVRLECSEVEKKMMSLQEKWERKSEDFTFLQAELTRMIAEYDALWANLSATRDELDQFKANAHSHDASVEDHVKELQTQLLGKESSLDATRQELNELHDVRSKLLVDLEIAHGREEMLRLEAIRKETELSQSLDHLALECARRLEEANRAKDEVLRLTSVLETLKEDVAHSKAQWDTAGSHVVEWEERCAAKEREVLELKADLHSASSEREALILRVISMTTECNTRNEELECARHMLVDTQAEISHTKQELERLKEQLEADRGELRDIQMKRDSLKQELMLHVEALGSAREEIDRLSSEVKRLGEEKECLMMRVIQKDGHIKSLQDEVLSIKEQVGTQEIKIQSWCEKAGEYERENEGLKARLEEMKAEAEKCSQKTTQWERERKDLERQHEDALNKAQKTIQALKEDIENHKKEFETYRKEYEEILKESETKFDTTLKALQDEIERRQHLQDTVRILNEDLRQKEKEWRAQQDQMVVEYESKLLEEREESKYRERNLEKQLSGQVSVLENEKAMLTSELESLHSRMEDMRQEHELQLAAVHDGMCDQKQKLSQRFQEEFSEHLRLEKLELEQDWSKKFEEANEEWASRLADEHERVLREEHELESSNEIRRLRSQIEELEAIIAQNAVLRNDSEEKDFIYQKRISEMGKRVQESENERGRLRQRIDLLNVQHSQEIQEYVRTIQDSLERDLGKEDLFEQMRKLHAKEVQELEARLHALQADSQGDGKKRVIEEEKRNELEDLKERMEDMNSELIALREDKAMLTVQLETMATSNSHQKSMDEDKQNLKEIEEFYQMRINNLTAQIEKLSAALQGRDATDTDGIAHQTREEDNKTSVLLQKQIDELYKEKELDMQATVGRYEAELARERCLHAKEIEILQNLREKENAAQKTEIKQLQEEFAVQKKGLVMMSHVLKLMEVALSKIRMFHVQQRSQREMLKLIKRLMGLKDGTNLCVSLVSSLQMELELSSSTALAAVESGTTSLEALRQQLVLKQHEMGLLKKQHK</sequence>
<name>A0A7R9A2L4_9CRUS</name>
<feature type="coiled-coil region" evidence="1">
    <location>
        <begin position="2015"/>
        <end position="2084"/>
    </location>
</feature>
<dbReference type="EMBL" id="LR899595">
    <property type="protein sequence ID" value="CAD7240952.1"/>
    <property type="molecule type" value="Genomic_DNA"/>
</dbReference>
<dbReference type="OrthoDB" id="5322683at2759"/>
<dbReference type="SUPFAM" id="SSF90257">
    <property type="entry name" value="Myosin rod fragments"/>
    <property type="match status" value="1"/>
</dbReference>
<organism evidence="3">
    <name type="scientific">Darwinula stevensoni</name>
    <dbReference type="NCBI Taxonomy" id="69355"/>
    <lineage>
        <taxon>Eukaryota</taxon>
        <taxon>Metazoa</taxon>
        <taxon>Ecdysozoa</taxon>
        <taxon>Arthropoda</taxon>
        <taxon>Crustacea</taxon>
        <taxon>Oligostraca</taxon>
        <taxon>Ostracoda</taxon>
        <taxon>Podocopa</taxon>
        <taxon>Podocopida</taxon>
        <taxon>Darwinulocopina</taxon>
        <taxon>Darwinuloidea</taxon>
        <taxon>Darwinulidae</taxon>
        <taxon>Darwinula</taxon>
    </lineage>
</organism>
<feature type="coiled-coil region" evidence="1">
    <location>
        <begin position="2114"/>
        <end position="2224"/>
    </location>
</feature>
<feature type="coiled-coil region" evidence="1">
    <location>
        <begin position="1754"/>
        <end position="1887"/>
    </location>
</feature>
<feature type="coiled-coil region" evidence="1">
    <location>
        <begin position="393"/>
        <end position="871"/>
    </location>
</feature>
<dbReference type="PANTHER" id="PTHR19327:SF0">
    <property type="entry name" value="GOLGIN SUBFAMILY A MEMBER 4"/>
    <property type="match status" value="1"/>
</dbReference>
<evidence type="ECO:0000256" key="1">
    <source>
        <dbReference type="SAM" id="Coils"/>
    </source>
</evidence>
<feature type="compositionally biased region" description="Basic and acidic residues" evidence="2">
    <location>
        <begin position="8"/>
        <end position="17"/>
    </location>
</feature>
<feature type="compositionally biased region" description="Low complexity" evidence="2">
    <location>
        <begin position="41"/>
        <end position="52"/>
    </location>
</feature>
<dbReference type="InterPro" id="IPR036397">
    <property type="entry name" value="RNaseH_sf"/>
</dbReference>
<evidence type="ECO:0000256" key="2">
    <source>
        <dbReference type="SAM" id="MobiDB-lite"/>
    </source>
</evidence>
<feature type="coiled-coil region" evidence="1">
    <location>
        <begin position="942"/>
        <end position="1430"/>
    </location>
</feature>
<dbReference type="GO" id="GO:0003676">
    <property type="term" value="F:nucleic acid binding"/>
    <property type="evidence" value="ECO:0007669"/>
    <property type="project" value="InterPro"/>
</dbReference>
<keyword evidence="4" id="KW-1185">Reference proteome</keyword>
<dbReference type="EMBL" id="CAJPEV010000078">
    <property type="protein sequence ID" value="CAG0880194.1"/>
    <property type="molecule type" value="Genomic_DNA"/>
</dbReference>
<gene>
    <name evidence="3" type="ORF">DSTB1V02_LOCUS954</name>
</gene>
<dbReference type="GO" id="GO:0048193">
    <property type="term" value="P:Golgi vesicle transport"/>
    <property type="evidence" value="ECO:0007669"/>
    <property type="project" value="TreeGrafter"/>
</dbReference>
<dbReference type="Proteomes" id="UP000677054">
    <property type="component" value="Unassembled WGS sequence"/>
</dbReference>
<evidence type="ECO:0000313" key="3">
    <source>
        <dbReference type="EMBL" id="CAD7240952.1"/>
    </source>
</evidence>
<proteinExistence type="predicted"/>
<feature type="coiled-coil region" evidence="1">
    <location>
        <begin position="1918"/>
        <end position="1945"/>
    </location>
</feature>
<feature type="coiled-coil region" evidence="1">
    <location>
        <begin position="1558"/>
        <end position="1620"/>
    </location>
</feature>